<evidence type="ECO:0000313" key="2">
    <source>
        <dbReference type="RefSeq" id="XP_064073353.1"/>
    </source>
</evidence>
<protein>
    <submittedName>
        <fullName evidence="2">Uncharacterized protein LOC135193693</fullName>
    </submittedName>
</protein>
<dbReference type="Gene3D" id="2.20.20.160">
    <property type="match status" value="1"/>
</dbReference>
<dbReference type="Proteomes" id="UP001652626">
    <property type="component" value="Chromosome 16"/>
</dbReference>
<dbReference type="RefSeq" id="XP_064073353.1">
    <property type="nucleotide sequence ID" value="XM_064217283.1"/>
</dbReference>
<accession>A0ABM4APX5</accession>
<keyword evidence="1" id="KW-1185">Reference proteome</keyword>
<evidence type="ECO:0000313" key="1">
    <source>
        <dbReference type="Proteomes" id="UP001652626"/>
    </source>
</evidence>
<reference evidence="2" key="1">
    <citation type="submission" date="2025-08" db="UniProtKB">
        <authorList>
            <consortium name="RefSeq"/>
        </authorList>
    </citation>
    <scope>IDENTIFICATION</scope>
    <source>
        <tissue evidence="2">Whole body</tissue>
    </source>
</reference>
<sequence length="236" mass="27518">MDLRYFLIPLSLFTYVRTDIESEEPILYYYGLESSERGLPACAARQACAALLRRYWRAPALLRLCRCARRLRCDAALPPARRLPVNDRVHLQFCSPVSDWPECAIDETPLSLRASDERMDPDELERLHHRGVRLTPPNITLRCRCRYPTYWKFKREENDTMSYQCASLPPCKSGDFCGNVDYDLLSLYQSCLCPRNHICVHNGGTTHLQISELLYRGKGWRAYCQPVSDDYDYEDY</sequence>
<dbReference type="GeneID" id="135193693"/>
<gene>
    <name evidence="2" type="primary">LOC135193693</name>
</gene>
<proteinExistence type="predicted"/>
<organism evidence="1 2">
    <name type="scientific">Vanessa tameamea</name>
    <name type="common">Kamehameha butterfly</name>
    <dbReference type="NCBI Taxonomy" id="334116"/>
    <lineage>
        <taxon>Eukaryota</taxon>
        <taxon>Metazoa</taxon>
        <taxon>Ecdysozoa</taxon>
        <taxon>Arthropoda</taxon>
        <taxon>Hexapoda</taxon>
        <taxon>Insecta</taxon>
        <taxon>Pterygota</taxon>
        <taxon>Neoptera</taxon>
        <taxon>Endopterygota</taxon>
        <taxon>Lepidoptera</taxon>
        <taxon>Glossata</taxon>
        <taxon>Ditrysia</taxon>
        <taxon>Papilionoidea</taxon>
        <taxon>Nymphalidae</taxon>
        <taxon>Nymphalinae</taxon>
        <taxon>Vanessa</taxon>
    </lineage>
</organism>
<name>A0ABM4APX5_VANTA</name>